<evidence type="ECO:0000256" key="1">
    <source>
        <dbReference type="SAM" id="MobiDB-lite"/>
    </source>
</evidence>
<organism evidence="2 3">
    <name type="scientific">Solea senegalensis</name>
    <name type="common">Senegalese sole</name>
    <dbReference type="NCBI Taxonomy" id="28829"/>
    <lineage>
        <taxon>Eukaryota</taxon>
        <taxon>Metazoa</taxon>
        <taxon>Chordata</taxon>
        <taxon>Craniata</taxon>
        <taxon>Vertebrata</taxon>
        <taxon>Euteleostomi</taxon>
        <taxon>Actinopterygii</taxon>
        <taxon>Neopterygii</taxon>
        <taxon>Teleostei</taxon>
        <taxon>Neoteleostei</taxon>
        <taxon>Acanthomorphata</taxon>
        <taxon>Carangaria</taxon>
        <taxon>Pleuronectiformes</taxon>
        <taxon>Pleuronectoidei</taxon>
        <taxon>Soleidae</taxon>
        <taxon>Solea</taxon>
    </lineage>
</organism>
<dbReference type="EMBL" id="JAGKHQ010000008">
    <property type="protein sequence ID" value="KAG7510812.1"/>
    <property type="molecule type" value="Genomic_DNA"/>
</dbReference>
<accession>A0AAV6S356</accession>
<comment type="caution">
    <text evidence="2">The sequence shown here is derived from an EMBL/GenBank/DDBJ whole genome shotgun (WGS) entry which is preliminary data.</text>
</comment>
<reference evidence="2 3" key="1">
    <citation type="journal article" date="2021" name="Sci. Rep.">
        <title>Chromosome anchoring in Senegalese sole (Solea senegalensis) reveals sex-associated markers and genome rearrangements in flatfish.</title>
        <authorList>
            <person name="Guerrero-Cozar I."/>
            <person name="Gomez-Garrido J."/>
            <person name="Berbel C."/>
            <person name="Martinez-Blanch J.F."/>
            <person name="Alioto T."/>
            <person name="Claros M.G."/>
            <person name="Gagnaire P.A."/>
            <person name="Manchado M."/>
        </authorList>
    </citation>
    <scope>NUCLEOTIDE SEQUENCE [LARGE SCALE GENOMIC DNA]</scope>
    <source>
        <strain evidence="2">Sse05_10M</strain>
    </source>
</reference>
<evidence type="ECO:0000313" key="2">
    <source>
        <dbReference type="EMBL" id="KAG7510812.1"/>
    </source>
</evidence>
<protein>
    <submittedName>
        <fullName evidence="2">Uncharacterized protein</fullName>
    </submittedName>
</protein>
<feature type="region of interest" description="Disordered" evidence="1">
    <location>
        <begin position="1"/>
        <end position="34"/>
    </location>
</feature>
<gene>
    <name evidence="2" type="ORF">JOB18_032591</name>
</gene>
<proteinExistence type="predicted"/>
<dbReference type="Proteomes" id="UP000693946">
    <property type="component" value="Linkage Group LG16"/>
</dbReference>
<name>A0AAV6S356_SOLSE</name>
<evidence type="ECO:0000313" key="3">
    <source>
        <dbReference type="Proteomes" id="UP000693946"/>
    </source>
</evidence>
<dbReference type="AlphaFoldDB" id="A0AAV6S356"/>
<feature type="compositionally biased region" description="Polar residues" evidence="1">
    <location>
        <begin position="13"/>
        <end position="24"/>
    </location>
</feature>
<sequence length="95" mass="10117">MTNPECVVPPRSPASSRVQVSRTPRSPAASRVQSSPQVFTVTLTSHSVSTDVASELPLHPGGQKHCGGQDVQRLINVHGQSSGSVTIQPLHSRWV</sequence>
<keyword evidence="3" id="KW-1185">Reference proteome</keyword>